<proteinExistence type="predicted"/>
<name>A0A2A6PZY2_ECOLX</name>
<dbReference type="EMBL" id="RRGJ01000077">
    <property type="protein sequence ID" value="TJQ07732.1"/>
    <property type="molecule type" value="Genomic_DNA"/>
</dbReference>
<evidence type="ECO:0000313" key="1">
    <source>
        <dbReference type="EMBL" id="TJQ07732.1"/>
    </source>
</evidence>
<comment type="caution">
    <text evidence="1">The sequence shown here is derived from an EMBL/GenBank/DDBJ whole genome shotgun (WGS) entry which is preliminary data.</text>
</comment>
<evidence type="ECO:0000313" key="2">
    <source>
        <dbReference type="Proteomes" id="UP000309937"/>
    </source>
</evidence>
<dbReference type="Proteomes" id="UP000309937">
    <property type="component" value="Unassembled WGS sequence"/>
</dbReference>
<reference evidence="1 2" key="1">
    <citation type="submission" date="2018-12" db="EMBL/GenBank/DDBJ databases">
        <title>Food and Water Safety Consortium.</title>
        <authorList>
            <person name="Tyson S."/>
            <person name="Peterson C.-L."/>
            <person name="Olson A."/>
            <person name="Tyler S."/>
            <person name="Cabral J."/>
            <person name="Lynch T."/>
            <person name="Knox N."/>
            <person name="Van Domselaar G."/>
            <person name="Graham M."/>
        </authorList>
    </citation>
    <scope>NUCLEOTIDE SEQUENCE [LARGE SCALE GENOMIC DNA]</scope>
    <source>
        <strain evidence="1 2">FWSEC0118</strain>
    </source>
</reference>
<dbReference type="InterPro" id="IPR025562">
    <property type="entry name" value="Tae4"/>
</dbReference>
<dbReference type="Gene3D" id="3.90.1720.70">
    <property type="match status" value="1"/>
</dbReference>
<sequence length="141" mass="15605">MFTSIFGPDYDTTQFNNGCATRVSLGLLSEGLKRVGERDIVISEKSHIHYGKSIEPGAARLKDFLIKIWGNADYVIKYPLSFDDVSSVLNDKKGVYIMVYKRPADHGGATGHATLWTGNRAIGGNDHADSSAFAIYFWELK</sequence>
<dbReference type="RefSeq" id="WP_071533190.1">
    <property type="nucleotide sequence ID" value="NZ_CP169399.1"/>
</dbReference>
<gene>
    <name evidence="1" type="ORF">C9Z68_24550</name>
</gene>
<protein>
    <submittedName>
        <fullName evidence="1">Uncharacterized protein</fullName>
    </submittedName>
</protein>
<dbReference type="Pfam" id="PF14113">
    <property type="entry name" value="Tae4"/>
    <property type="match status" value="1"/>
</dbReference>
<organism evidence="1 2">
    <name type="scientific">Escherichia coli</name>
    <dbReference type="NCBI Taxonomy" id="562"/>
    <lineage>
        <taxon>Bacteria</taxon>
        <taxon>Pseudomonadati</taxon>
        <taxon>Pseudomonadota</taxon>
        <taxon>Gammaproteobacteria</taxon>
        <taxon>Enterobacterales</taxon>
        <taxon>Enterobacteriaceae</taxon>
        <taxon>Escherichia</taxon>
    </lineage>
</organism>
<dbReference type="AlphaFoldDB" id="A0A2A6PZY2"/>
<accession>A0A2A6PZY2</accession>